<dbReference type="PANTHER" id="PTHR43250:SF2">
    <property type="entry name" value="EXODEOXYRIBONUCLEASE III"/>
    <property type="match status" value="1"/>
</dbReference>
<dbReference type="SUPFAM" id="SSF56219">
    <property type="entry name" value="DNase I-like"/>
    <property type="match status" value="1"/>
</dbReference>
<organism evidence="1 2">
    <name type="scientific">Enterobacter hormaechei</name>
    <dbReference type="NCBI Taxonomy" id="158836"/>
    <lineage>
        <taxon>Bacteria</taxon>
        <taxon>Pseudomonadati</taxon>
        <taxon>Pseudomonadota</taxon>
        <taxon>Gammaproteobacteria</taxon>
        <taxon>Enterobacterales</taxon>
        <taxon>Enterobacteriaceae</taxon>
        <taxon>Enterobacter</taxon>
        <taxon>Enterobacter cloacae complex</taxon>
    </lineage>
</organism>
<accession>A0AAP8GG34</accession>
<dbReference type="Proteomes" id="UP000231328">
    <property type="component" value="Unassembled WGS sequence"/>
</dbReference>
<dbReference type="GO" id="GO:0008311">
    <property type="term" value="F:double-stranded DNA 3'-5' DNA exonuclease activity"/>
    <property type="evidence" value="ECO:0007669"/>
    <property type="project" value="InterPro"/>
</dbReference>
<sequence length="79" mass="9094">SKCYQDLQNDLTNELQKETPVLIMGDMNISPTDLDIGIGEENRKRWLRTGKCSFLPEERGWMERLLGWGLVDTVRTANP</sequence>
<evidence type="ECO:0000313" key="1">
    <source>
        <dbReference type="EMBL" id="PJG36008.1"/>
    </source>
</evidence>
<protein>
    <submittedName>
        <fullName evidence="1">Exodeoxyribonuclease III</fullName>
    </submittedName>
</protein>
<dbReference type="PANTHER" id="PTHR43250">
    <property type="entry name" value="EXODEOXYRIBONUCLEASE III"/>
    <property type="match status" value="1"/>
</dbReference>
<proteinExistence type="predicted"/>
<gene>
    <name evidence="1" type="ORF">CGZ54_30920</name>
</gene>
<dbReference type="GO" id="GO:0006281">
    <property type="term" value="P:DNA repair"/>
    <property type="evidence" value="ECO:0007669"/>
    <property type="project" value="InterPro"/>
</dbReference>
<dbReference type="EMBL" id="NMVR01000713">
    <property type="protein sequence ID" value="PJG36008.1"/>
    <property type="molecule type" value="Genomic_DNA"/>
</dbReference>
<comment type="caution">
    <text evidence="1">The sequence shown here is derived from an EMBL/GenBank/DDBJ whole genome shotgun (WGS) entry which is preliminary data.</text>
</comment>
<dbReference type="AlphaFoldDB" id="A0AAP8GG34"/>
<dbReference type="InterPro" id="IPR036691">
    <property type="entry name" value="Endo/exonu/phosph_ase_sf"/>
</dbReference>
<reference evidence="1 2" key="1">
    <citation type="submission" date="2017-07" db="EMBL/GenBank/DDBJ databases">
        <title>Draft genome sequence of Enterobacter cloacae ST128, a clinical strain coproducing KPC-2 and NDM-1 carbapenemases.</title>
        <authorList>
            <person name="Li X."/>
        </authorList>
    </citation>
    <scope>NUCLEOTIDE SEQUENCE [LARGE SCALE GENOMIC DNA]</scope>
    <source>
        <strain evidence="1 2">HBY</strain>
    </source>
</reference>
<feature type="non-terminal residue" evidence="1">
    <location>
        <position position="79"/>
    </location>
</feature>
<name>A0AAP8GG34_9ENTR</name>
<evidence type="ECO:0000313" key="2">
    <source>
        <dbReference type="Proteomes" id="UP000231328"/>
    </source>
</evidence>
<dbReference type="Gene3D" id="3.60.10.10">
    <property type="entry name" value="Endonuclease/exonuclease/phosphatase"/>
    <property type="match status" value="1"/>
</dbReference>
<dbReference type="InterPro" id="IPR037493">
    <property type="entry name" value="ExoIII-like"/>
</dbReference>
<feature type="non-terminal residue" evidence="1">
    <location>
        <position position="1"/>
    </location>
</feature>